<accession>A0A6C0QXJ2</accession>
<name>A0A6C0QXJ2_9BACL</name>
<dbReference type="RefSeq" id="WP_172423699.1">
    <property type="nucleotide sequence ID" value="NZ_CP019717.1"/>
</dbReference>
<dbReference type="AlphaFoldDB" id="A0A6C0QXJ2"/>
<gene>
    <name evidence="1" type="ORF">ERICV_04342</name>
</gene>
<proteinExistence type="predicted"/>
<dbReference type="Proteomes" id="UP000464330">
    <property type="component" value="Chromosome"/>
</dbReference>
<organism evidence="1 2">
    <name type="scientific">Paenibacillus larvae subsp. larvae</name>
    <dbReference type="NCBI Taxonomy" id="147375"/>
    <lineage>
        <taxon>Bacteria</taxon>
        <taxon>Bacillati</taxon>
        <taxon>Bacillota</taxon>
        <taxon>Bacilli</taxon>
        <taxon>Bacillales</taxon>
        <taxon>Paenibacillaceae</taxon>
        <taxon>Paenibacillus</taxon>
    </lineage>
</organism>
<evidence type="ECO:0000313" key="2">
    <source>
        <dbReference type="Proteomes" id="UP000464330"/>
    </source>
</evidence>
<reference evidence="1 2" key="1">
    <citation type="journal article" date="2020" name="Int. J. Med. Microbiol.">
        <title>Discovery of Paenibacillus larvae ERIC V: Phenotypic and genomic comparison to genotypes ERIC I-IV reveal different inventories of virulence factors which correlate with epidemiological prevalences of American Foulbrood.</title>
        <authorList>
            <person name="Beims H."/>
            <person name="Bunk B."/>
            <person name="Erler S."/>
            <person name="Mohr K.I."/>
            <person name="Sproer C."/>
            <person name="Pradella S."/>
            <person name="Gunther G."/>
            <person name="Rohde M."/>
            <person name="von der Ohe W."/>
            <person name="Steinert M."/>
        </authorList>
    </citation>
    <scope>NUCLEOTIDE SEQUENCE [LARGE SCALE GENOMIC DNA]</scope>
    <source>
        <strain evidence="1">Eric_V</strain>
    </source>
</reference>
<protein>
    <submittedName>
        <fullName evidence="1">Uncharacterized protein</fullName>
    </submittedName>
</protein>
<evidence type="ECO:0000313" key="1">
    <source>
        <dbReference type="EMBL" id="QHZ53393.1"/>
    </source>
</evidence>
<sequence>MKLVQKRNGFIICEREGGEMDVSYDFKPYAVFHPHFNNNKIADFKNLAEAELFCSQEDAEDWSNWIISSSEDERVWQEFYQELRNGWIERVEEKGKNGDYGDFSYEEIIKYFGIKEVAKAV</sequence>
<dbReference type="EMBL" id="CP019717">
    <property type="protein sequence ID" value="QHZ53393.1"/>
    <property type="molecule type" value="Genomic_DNA"/>
</dbReference>